<evidence type="ECO:0000313" key="3">
    <source>
        <dbReference type="Proteomes" id="UP000317835"/>
    </source>
</evidence>
<dbReference type="GO" id="GO:0016829">
    <property type="term" value="F:lyase activity"/>
    <property type="evidence" value="ECO:0007669"/>
    <property type="project" value="UniProtKB-KW"/>
</dbReference>
<dbReference type="OrthoDB" id="9786549at2"/>
<dbReference type="CDD" id="cd04332">
    <property type="entry name" value="YbaK_like"/>
    <property type="match status" value="1"/>
</dbReference>
<evidence type="ECO:0000313" key="2">
    <source>
        <dbReference type="EMBL" id="QDV38179.1"/>
    </source>
</evidence>
<dbReference type="SUPFAM" id="SSF55826">
    <property type="entry name" value="YbaK/ProRS associated domain"/>
    <property type="match status" value="1"/>
</dbReference>
<feature type="domain" description="YbaK/aminoacyl-tRNA synthetase-associated" evidence="1">
    <location>
        <begin position="19"/>
        <end position="138"/>
    </location>
</feature>
<dbReference type="InterPro" id="IPR007214">
    <property type="entry name" value="YbaK/aa-tRNA-synth-assoc-dom"/>
</dbReference>
<proteinExistence type="predicted"/>
<evidence type="ECO:0000259" key="1">
    <source>
        <dbReference type="Pfam" id="PF04073"/>
    </source>
</evidence>
<dbReference type="Pfam" id="PF04073">
    <property type="entry name" value="tRNA_edit"/>
    <property type="match status" value="1"/>
</dbReference>
<dbReference type="KEGG" id="tpla:ElP_61290"/>
<dbReference type="EC" id="4.2.-.-" evidence="2"/>
<dbReference type="InterPro" id="IPR036754">
    <property type="entry name" value="YbaK/aa-tRNA-synt-asso_dom_sf"/>
</dbReference>
<keyword evidence="3" id="KW-1185">Reference proteome</keyword>
<gene>
    <name evidence="2" type="primary">ybaK_2</name>
    <name evidence="2" type="ORF">ElP_61290</name>
</gene>
<dbReference type="GO" id="GO:0002161">
    <property type="term" value="F:aminoacyl-tRNA deacylase activity"/>
    <property type="evidence" value="ECO:0007669"/>
    <property type="project" value="InterPro"/>
</dbReference>
<dbReference type="Proteomes" id="UP000317835">
    <property type="component" value="Chromosome"/>
</dbReference>
<name>A0A518HBE8_9BACT</name>
<accession>A0A518HBE8</accession>
<dbReference type="Gene3D" id="3.90.960.10">
    <property type="entry name" value="YbaK/aminoacyl-tRNA synthetase-associated domain"/>
    <property type="match status" value="1"/>
</dbReference>
<dbReference type="AlphaFoldDB" id="A0A518HBE8"/>
<reference evidence="2 3" key="1">
    <citation type="submission" date="2019-02" db="EMBL/GenBank/DDBJ databases">
        <title>Deep-cultivation of Planctomycetes and their phenomic and genomic characterization uncovers novel biology.</title>
        <authorList>
            <person name="Wiegand S."/>
            <person name="Jogler M."/>
            <person name="Boedeker C."/>
            <person name="Pinto D."/>
            <person name="Vollmers J."/>
            <person name="Rivas-Marin E."/>
            <person name="Kohn T."/>
            <person name="Peeters S.H."/>
            <person name="Heuer A."/>
            <person name="Rast P."/>
            <person name="Oberbeckmann S."/>
            <person name="Bunk B."/>
            <person name="Jeske O."/>
            <person name="Meyerdierks A."/>
            <person name="Storesund J.E."/>
            <person name="Kallscheuer N."/>
            <person name="Luecker S."/>
            <person name="Lage O.M."/>
            <person name="Pohl T."/>
            <person name="Merkel B.J."/>
            <person name="Hornburger P."/>
            <person name="Mueller R.-W."/>
            <person name="Bruemmer F."/>
            <person name="Labrenz M."/>
            <person name="Spormann A.M."/>
            <person name="Op den Camp H."/>
            <person name="Overmann J."/>
            <person name="Amann R."/>
            <person name="Jetten M.S.M."/>
            <person name="Mascher T."/>
            <person name="Medema M.H."/>
            <person name="Devos D.P."/>
            <person name="Kaster A.-K."/>
            <person name="Ovreas L."/>
            <person name="Rohde M."/>
            <person name="Galperin M.Y."/>
            <person name="Jogler C."/>
        </authorList>
    </citation>
    <scope>NUCLEOTIDE SEQUENCE [LARGE SCALE GENOMIC DNA]</scope>
    <source>
        <strain evidence="2 3">ElP</strain>
    </source>
</reference>
<organism evidence="2 3">
    <name type="scientific">Tautonia plasticadhaerens</name>
    <dbReference type="NCBI Taxonomy" id="2527974"/>
    <lineage>
        <taxon>Bacteria</taxon>
        <taxon>Pseudomonadati</taxon>
        <taxon>Planctomycetota</taxon>
        <taxon>Planctomycetia</taxon>
        <taxon>Isosphaerales</taxon>
        <taxon>Isosphaeraceae</taxon>
        <taxon>Tautonia</taxon>
    </lineage>
</organism>
<protein>
    <submittedName>
        <fullName evidence="2">Cys-tRNA(Pro)/Cys-tRNA(Cys) deacylase YbaK</fullName>
        <ecNumber evidence="2">4.2.-.-</ecNumber>
    </submittedName>
</protein>
<keyword evidence="2" id="KW-0456">Lyase</keyword>
<sequence>MCIRGYLQENRVRYEAMLHRPESTASRRAHSVHVPGDQVAKSVLVRADGRFVLAVLPSTHRVDLERLGGVLGAGWVRLATEDELAGIFVDCERGAIPPFGRLYGLETVVDASLAAWAEIVVEANLRHEDLRLRYRDFEAIESPLRARFARPIAPRRVRPMGRRAG</sequence>
<dbReference type="RefSeq" id="WP_145276478.1">
    <property type="nucleotide sequence ID" value="NZ_CP036426.1"/>
</dbReference>
<dbReference type="EMBL" id="CP036426">
    <property type="protein sequence ID" value="QDV38179.1"/>
    <property type="molecule type" value="Genomic_DNA"/>
</dbReference>